<keyword evidence="1" id="KW-0175">Coiled coil</keyword>
<evidence type="ECO:0000256" key="1">
    <source>
        <dbReference type="SAM" id="Coils"/>
    </source>
</evidence>
<evidence type="ECO:0000313" key="4">
    <source>
        <dbReference type="Proteomes" id="UP001151760"/>
    </source>
</evidence>
<feature type="compositionally biased region" description="Basic residues" evidence="2">
    <location>
        <begin position="553"/>
        <end position="567"/>
    </location>
</feature>
<feature type="region of interest" description="Disordered" evidence="2">
    <location>
        <begin position="140"/>
        <end position="184"/>
    </location>
</feature>
<evidence type="ECO:0000313" key="3">
    <source>
        <dbReference type="EMBL" id="GJT53904.1"/>
    </source>
</evidence>
<feature type="compositionally biased region" description="Basic and acidic residues" evidence="2">
    <location>
        <begin position="568"/>
        <end position="578"/>
    </location>
</feature>
<reference evidence="3" key="2">
    <citation type="submission" date="2022-01" db="EMBL/GenBank/DDBJ databases">
        <authorList>
            <person name="Yamashiro T."/>
            <person name="Shiraishi A."/>
            <person name="Satake H."/>
            <person name="Nakayama K."/>
        </authorList>
    </citation>
    <scope>NUCLEOTIDE SEQUENCE</scope>
</reference>
<feature type="coiled-coil region" evidence="1">
    <location>
        <begin position="403"/>
        <end position="432"/>
    </location>
</feature>
<reference evidence="3" key="1">
    <citation type="journal article" date="2022" name="Int. J. Mol. Sci.">
        <title>Draft Genome of Tanacetum Coccineum: Genomic Comparison of Closely Related Tanacetum-Family Plants.</title>
        <authorList>
            <person name="Yamashiro T."/>
            <person name="Shiraishi A."/>
            <person name="Nakayama K."/>
            <person name="Satake H."/>
        </authorList>
    </citation>
    <scope>NUCLEOTIDE SEQUENCE</scope>
</reference>
<evidence type="ECO:0000256" key="2">
    <source>
        <dbReference type="SAM" id="MobiDB-lite"/>
    </source>
</evidence>
<gene>
    <name evidence="3" type="ORF">Tco_0988958</name>
</gene>
<feature type="region of interest" description="Disordered" evidence="2">
    <location>
        <begin position="539"/>
        <end position="595"/>
    </location>
</feature>
<dbReference type="Proteomes" id="UP001151760">
    <property type="component" value="Unassembled WGS sequence"/>
</dbReference>
<dbReference type="EMBL" id="BQNB010016627">
    <property type="protein sequence ID" value="GJT53904.1"/>
    <property type="molecule type" value="Genomic_DNA"/>
</dbReference>
<feature type="compositionally biased region" description="Polar residues" evidence="2">
    <location>
        <begin position="158"/>
        <end position="182"/>
    </location>
</feature>
<accession>A0ABQ5ESQ8</accession>
<comment type="caution">
    <text evidence="3">The sequence shown here is derived from an EMBL/GenBank/DDBJ whole genome shotgun (WGS) entry which is preliminary data.</text>
</comment>
<feature type="compositionally biased region" description="Basic and acidic residues" evidence="2">
    <location>
        <begin position="539"/>
        <end position="552"/>
    </location>
</feature>
<proteinExistence type="predicted"/>
<keyword evidence="4" id="KW-1185">Reference proteome</keyword>
<feature type="compositionally biased region" description="Acidic residues" evidence="2">
    <location>
        <begin position="579"/>
        <end position="594"/>
    </location>
</feature>
<organism evidence="3 4">
    <name type="scientific">Tanacetum coccineum</name>
    <dbReference type="NCBI Taxonomy" id="301880"/>
    <lineage>
        <taxon>Eukaryota</taxon>
        <taxon>Viridiplantae</taxon>
        <taxon>Streptophyta</taxon>
        <taxon>Embryophyta</taxon>
        <taxon>Tracheophyta</taxon>
        <taxon>Spermatophyta</taxon>
        <taxon>Magnoliopsida</taxon>
        <taxon>eudicotyledons</taxon>
        <taxon>Gunneridae</taxon>
        <taxon>Pentapetalae</taxon>
        <taxon>asterids</taxon>
        <taxon>campanulids</taxon>
        <taxon>Asterales</taxon>
        <taxon>Asteraceae</taxon>
        <taxon>Asteroideae</taxon>
        <taxon>Anthemideae</taxon>
        <taxon>Anthemidinae</taxon>
        <taxon>Tanacetum</taxon>
    </lineage>
</organism>
<feature type="compositionally biased region" description="Basic and acidic residues" evidence="2">
    <location>
        <begin position="380"/>
        <end position="393"/>
    </location>
</feature>
<feature type="compositionally biased region" description="Polar residues" evidence="2">
    <location>
        <begin position="370"/>
        <end position="379"/>
    </location>
</feature>
<name>A0ABQ5ESQ8_9ASTR</name>
<feature type="region of interest" description="Disordered" evidence="2">
    <location>
        <begin position="366"/>
        <end position="393"/>
    </location>
</feature>
<feature type="region of interest" description="Disordered" evidence="2">
    <location>
        <begin position="490"/>
        <end position="510"/>
    </location>
</feature>
<sequence>MKLLMRRKAVLHSHQNESLAIARRNLFDDETFSSHNTGAKPPTPPKTLHENSHPNSFGFLNPIAFPTEKTGRIINSRDIWTYLSPLEINPPFKKGSKKPQKARIRCQETVGNSSNSLYSTLILITEDEGWNRIEEYVQYQDDPSKKQSRRKQKTTTTVPHPSDSTADIPNKESVPTHSNDPLLSSEDRLKLTELMDMFKKLEKKAGLRTYKFKRLYEVGVTRRVHFSDDDSLGAQEDASNQGRSIEDIDKDAEVSLVDETQGRTDDVKMFDTDALFGNEVFAENDMIEKDQDVIPKEVSTAAPSTTAVPPPSPVITEVEITLAQTLAKLKSAKSKIVIEEPVQSTATTTPSTIPKAKGITFRDADERTTRTPTSVSSLSIKDKGKAKMDEPEVPLKKKDQIALDEEMARNLEAQLQAELIEEERLARKKEEEANIALIESWDNTQAMMEADFELAQRLQAEEQGEITIEERSRLFVELMNKRKKHFAMLRAEEKRRKPPTKAQKRNLMSTYLKNMGGYKYNQLKRKSYDEIQKLFDNEMNRSKKEESSEQKAKGSRKKSLGKKRKRKQESSKRQRMEDDKETDEHEEAEEDDEAEMKMHMEVVQDDEEIAIDAIPLATKPPIIVEYKIVKEGLKGFYHLIRADGSSNRYSSMIRMLQNISREDLETLWKLVKTKYGNTRPEDDYEKVFWGDLKVMFEPDIKSEIWRSLQGYKVTVWKLFDSSGVHFVRFQNLHIFMLVEKRYPLTPITITNMLNKKLQADYWNEMCYQLLKLMVKQQKGQ</sequence>
<protein>
    <submittedName>
        <fullName evidence="3">Uncharacterized protein</fullName>
    </submittedName>
</protein>